<dbReference type="InterPro" id="IPR005586">
    <property type="entry name" value="ABC_trans_aux"/>
</dbReference>
<evidence type="ECO:0000259" key="1">
    <source>
        <dbReference type="Pfam" id="PF03886"/>
    </source>
</evidence>
<dbReference type="Pfam" id="PF03886">
    <property type="entry name" value="ABC_trans_aux"/>
    <property type="match status" value="1"/>
</dbReference>
<feature type="domain" description="ABC-type transport auxiliary lipoprotein component" evidence="1">
    <location>
        <begin position="39"/>
        <end position="197"/>
    </location>
</feature>
<dbReference type="Proteomes" id="UP000438983">
    <property type="component" value="Chromosome"/>
</dbReference>
<evidence type="ECO:0000313" key="2">
    <source>
        <dbReference type="EMBL" id="QGZ32566.1"/>
    </source>
</evidence>
<dbReference type="AlphaFoldDB" id="A0A6I6LW63"/>
<accession>A0A6I6LW63</accession>
<sequence length="242" mass="26369">MASPGPFAKVETNVQRLTTVLLLACASLTGCVTQPVPMYRLDNGTVEMPAQAKDGAAILLGPVTLADYLHNDALLQRLPDGSLAANGQQARWAGQLQGDINQLLLRQLAWRLKTQTLELSPGSKGFDPDVQIELEITRLDSGPQHPAVLEAQWRLLDKQGKRQGSRLVRLQEEHQGSTTDQVRAQSVLLQRLSEMMASAVEPMTMARARAKQNVGKAAAKPEAPPAIPAAEPIRTDLEVFRF</sequence>
<proteinExistence type="predicted"/>
<organism evidence="2 3">
    <name type="scientific">Stutzerimonas stutzeri</name>
    <name type="common">Pseudomonas stutzeri</name>
    <dbReference type="NCBI Taxonomy" id="316"/>
    <lineage>
        <taxon>Bacteria</taxon>
        <taxon>Pseudomonadati</taxon>
        <taxon>Pseudomonadota</taxon>
        <taxon>Gammaproteobacteria</taxon>
        <taxon>Pseudomonadales</taxon>
        <taxon>Pseudomonadaceae</taxon>
        <taxon>Stutzerimonas</taxon>
    </lineage>
</organism>
<dbReference type="Gene3D" id="3.40.50.10610">
    <property type="entry name" value="ABC-type transport auxiliary lipoprotein component"/>
    <property type="match status" value="1"/>
</dbReference>
<protein>
    <recommendedName>
        <fullName evidence="1">ABC-type transport auxiliary lipoprotein component domain-containing protein</fullName>
    </recommendedName>
</protein>
<dbReference type="SUPFAM" id="SSF159594">
    <property type="entry name" value="XCC0632-like"/>
    <property type="match status" value="1"/>
</dbReference>
<reference evidence="2 3" key="1">
    <citation type="submission" date="2019-12" db="EMBL/GenBank/DDBJ databases">
        <title>Complete genome sequence of Pseudomonas stutzeri.</title>
        <authorList>
            <person name="Lim S.R."/>
            <person name="Kim J.H."/>
        </authorList>
    </citation>
    <scope>NUCLEOTIDE SEQUENCE [LARGE SCALE GENOMIC DNA]</scope>
    <source>
        <strain evidence="2 3">PM101005</strain>
    </source>
</reference>
<dbReference type="EMBL" id="CP046902">
    <property type="protein sequence ID" value="QGZ32566.1"/>
    <property type="molecule type" value="Genomic_DNA"/>
</dbReference>
<dbReference type="OrthoDB" id="7025370at2"/>
<name>A0A6I6LW63_STUST</name>
<gene>
    <name evidence="2" type="ORF">GQA94_00765</name>
</gene>
<evidence type="ECO:0000313" key="3">
    <source>
        <dbReference type="Proteomes" id="UP000438983"/>
    </source>
</evidence>